<evidence type="ECO:0000256" key="3">
    <source>
        <dbReference type="ARBA" id="ARBA00022692"/>
    </source>
</evidence>
<keyword evidence="4" id="KW-0677">Repeat</keyword>
<dbReference type="InterPro" id="IPR032675">
    <property type="entry name" value="LRR_dom_sf"/>
</dbReference>
<evidence type="ECO:0000256" key="1">
    <source>
        <dbReference type="ARBA" id="ARBA00004370"/>
    </source>
</evidence>
<name>A0AAV6I737_9ERIC</name>
<dbReference type="InterPro" id="IPR001611">
    <property type="entry name" value="Leu-rich_rpt"/>
</dbReference>
<dbReference type="Proteomes" id="UP000823749">
    <property type="component" value="Chromosome 11"/>
</dbReference>
<dbReference type="Pfam" id="PF00560">
    <property type="entry name" value="LRR_1"/>
    <property type="match status" value="2"/>
</dbReference>
<comment type="caution">
    <text evidence="7">The sequence shown here is derived from an EMBL/GenBank/DDBJ whole genome shotgun (WGS) entry which is preliminary data.</text>
</comment>
<dbReference type="InterPro" id="IPR051809">
    <property type="entry name" value="Plant_receptor-like_S/T_kinase"/>
</dbReference>
<evidence type="ECO:0000313" key="7">
    <source>
        <dbReference type="EMBL" id="KAG5524343.1"/>
    </source>
</evidence>
<evidence type="ECO:0000256" key="4">
    <source>
        <dbReference type="ARBA" id="ARBA00022737"/>
    </source>
</evidence>
<reference evidence="7" key="1">
    <citation type="submission" date="2020-08" db="EMBL/GenBank/DDBJ databases">
        <title>Plant Genome Project.</title>
        <authorList>
            <person name="Zhang R.-G."/>
        </authorList>
    </citation>
    <scope>NUCLEOTIDE SEQUENCE</scope>
    <source>
        <strain evidence="7">WSP0</strain>
        <tissue evidence="7">Leaf</tissue>
    </source>
</reference>
<dbReference type="SUPFAM" id="SSF52058">
    <property type="entry name" value="L domain-like"/>
    <property type="match status" value="1"/>
</dbReference>
<keyword evidence="6" id="KW-0472">Membrane</keyword>
<dbReference type="SUPFAM" id="SSF56112">
    <property type="entry name" value="Protein kinase-like (PK-like)"/>
    <property type="match status" value="1"/>
</dbReference>
<proteinExistence type="predicted"/>
<keyword evidence="3" id="KW-0812">Transmembrane</keyword>
<evidence type="ECO:0000313" key="8">
    <source>
        <dbReference type="Proteomes" id="UP000823749"/>
    </source>
</evidence>
<dbReference type="PANTHER" id="PTHR27008">
    <property type="entry name" value="OS04G0122200 PROTEIN"/>
    <property type="match status" value="1"/>
</dbReference>
<dbReference type="GO" id="GO:0016020">
    <property type="term" value="C:membrane"/>
    <property type="evidence" value="ECO:0007669"/>
    <property type="project" value="UniProtKB-SubCell"/>
</dbReference>
<keyword evidence="2" id="KW-0433">Leucine-rich repeat</keyword>
<dbReference type="InterPro" id="IPR011009">
    <property type="entry name" value="Kinase-like_dom_sf"/>
</dbReference>
<dbReference type="Gene3D" id="1.10.510.10">
    <property type="entry name" value="Transferase(Phosphotransferase) domain 1"/>
    <property type="match status" value="1"/>
</dbReference>
<keyword evidence="8" id="KW-1185">Reference proteome</keyword>
<keyword evidence="5" id="KW-1133">Transmembrane helix</keyword>
<accession>A0AAV6I737</accession>
<evidence type="ECO:0000256" key="5">
    <source>
        <dbReference type="ARBA" id="ARBA00022989"/>
    </source>
</evidence>
<dbReference type="PANTHER" id="PTHR27008:SF592">
    <property type="entry name" value="LEUCINE-RICH REPEAT RECEPTOR-LIKE PROTEIN KINASE FAMILY PROTEIN-RELATED"/>
    <property type="match status" value="1"/>
</dbReference>
<dbReference type="EMBL" id="JACTNZ010000011">
    <property type="protein sequence ID" value="KAG5524343.1"/>
    <property type="molecule type" value="Genomic_DNA"/>
</dbReference>
<dbReference type="Gene3D" id="3.80.10.10">
    <property type="entry name" value="Ribonuclease Inhibitor"/>
    <property type="match status" value="1"/>
</dbReference>
<sequence length="285" mass="31603">MLSSINVSGTVPASLYNISSLEELSISANRLHGRLPAGLGSTLPNLQNFYVGLNQFDGPIPSSLANASGLVNIDIDTNVFIGPIPLNLGTLRDIEYLNFVDNLLGQSYESNNLKNFIDCLSNSSNLKFLDLGYNHWNSVLPHSIANLSKYGMGAEVSRGGDMNSYGVLLLEMFTGKRPTDNMFSDNICLRSYAKMSLPSEVMNIVDPRLIVEEDEEPSRTNQNSTRNTAKVEVCLASVLQIGVSCSAELSGERMNARQQEMFLRNCTRLEICLWRTCNFFFLRSY</sequence>
<gene>
    <name evidence="7" type="ORF">RHGRI_031113</name>
</gene>
<evidence type="ECO:0000256" key="2">
    <source>
        <dbReference type="ARBA" id="ARBA00022614"/>
    </source>
</evidence>
<dbReference type="AlphaFoldDB" id="A0AAV6I737"/>
<evidence type="ECO:0000256" key="6">
    <source>
        <dbReference type="ARBA" id="ARBA00023136"/>
    </source>
</evidence>
<organism evidence="7 8">
    <name type="scientific">Rhododendron griersonianum</name>
    <dbReference type="NCBI Taxonomy" id="479676"/>
    <lineage>
        <taxon>Eukaryota</taxon>
        <taxon>Viridiplantae</taxon>
        <taxon>Streptophyta</taxon>
        <taxon>Embryophyta</taxon>
        <taxon>Tracheophyta</taxon>
        <taxon>Spermatophyta</taxon>
        <taxon>Magnoliopsida</taxon>
        <taxon>eudicotyledons</taxon>
        <taxon>Gunneridae</taxon>
        <taxon>Pentapetalae</taxon>
        <taxon>asterids</taxon>
        <taxon>Ericales</taxon>
        <taxon>Ericaceae</taxon>
        <taxon>Ericoideae</taxon>
        <taxon>Rhodoreae</taxon>
        <taxon>Rhododendron</taxon>
    </lineage>
</organism>
<protein>
    <submittedName>
        <fullName evidence="7">Uncharacterized protein</fullName>
    </submittedName>
</protein>
<comment type="subcellular location">
    <subcellularLocation>
        <location evidence="1">Membrane</location>
    </subcellularLocation>
</comment>